<protein>
    <recommendedName>
        <fullName evidence="3">Autotransporter</fullName>
    </recommendedName>
</protein>
<dbReference type="Gene3D" id="2.40.128.130">
    <property type="entry name" value="Autotransporter beta-domain"/>
    <property type="match status" value="1"/>
</dbReference>
<dbReference type="InterPro" id="IPR036709">
    <property type="entry name" value="Autotransporte_beta_dom_sf"/>
</dbReference>
<accession>A0A1I4BZX4</accession>
<dbReference type="EMBL" id="FOSD01000009">
    <property type="protein sequence ID" value="SFK73649.1"/>
    <property type="molecule type" value="Genomic_DNA"/>
</dbReference>
<dbReference type="RefSeq" id="WP_008105268.1">
    <property type="nucleotide sequence ID" value="NZ_FOSD01000009.1"/>
</dbReference>
<dbReference type="Proteomes" id="UP000198841">
    <property type="component" value="Unassembled WGS sequence"/>
</dbReference>
<organism evidence="1 2">
    <name type="scientific">Candidatus Pantoea symbiotica</name>
    <dbReference type="NCBI Taxonomy" id="1884370"/>
    <lineage>
        <taxon>Bacteria</taxon>
        <taxon>Pseudomonadati</taxon>
        <taxon>Pseudomonadota</taxon>
        <taxon>Gammaproteobacteria</taxon>
        <taxon>Enterobacterales</taxon>
        <taxon>Erwiniaceae</taxon>
        <taxon>Pantoea</taxon>
    </lineage>
</organism>
<dbReference type="SUPFAM" id="SSF103515">
    <property type="entry name" value="Autotransporter"/>
    <property type="match status" value="1"/>
</dbReference>
<proteinExistence type="predicted"/>
<comment type="caution">
    <text evidence="1">The sequence shown here is derived from an EMBL/GenBank/DDBJ whole genome shotgun (WGS) entry which is preliminary data.</text>
</comment>
<sequence length="231" mass="25019">MLQKSQRTGQHKIALAFSGWWLFFLAGNAYAFDQSSQNSAPDYNAILAEKISSNHLMLTENPDANLFDAALNSPNDYAMVMHSETASVGAAPFVNRYSAGWSMPMSEAVSTGPVAQFAVDDSTLSCPKCERVDSNNAEHIASLGWRVDSSFGWISPWAQVSYSHLVNEELPSPTREHADDMNGRENNWVDVSVGANMPLGQNMAAFASFAQTGAVSSGEQFIYSLGVSASF</sequence>
<evidence type="ECO:0008006" key="3">
    <source>
        <dbReference type="Google" id="ProtNLM"/>
    </source>
</evidence>
<gene>
    <name evidence="1" type="ORF">SAMN05518863_109205</name>
</gene>
<evidence type="ECO:0000313" key="1">
    <source>
        <dbReference type="EMBL" id="SFK73649.1"/>
    </source>
</evidence>
<evidence type="ECO:0000313" key="2">
    <source>
        <dbReference type="Proteomes" id="UP000198841"/>
    </source>
</evidence>
<keyword evidence="2" id="KW-1185">Reference proteome</keyword>
<reference evidence="1 2" key="1">
    <citation type="submission" date="2016-10" db="EMBL/GenBank/DDBJ databases">
        <authorList>
            <person name="Varghese N."/>
            <person name="Submissions S."/>
        </authorList>
    </citation>
    <scope>NUCLEOTIDE SEQUENCE [LARGE SCALE GENOMIC DNA]</scope>
    <source>
        <strain evidence="1 2">YR512</strain>
    </source>
</reference>
<name>A0A1I4BZX4_9GAMM</name>